<dbReference type="Pfam" id="PF01052">
    <property type="entry name" value="FliMN_C"/>
    <property type="match status" value="1"/>
</dbReference>
<dbReference type="PANTHER" id="PTHR30034">
    <property type="entry name" value="FLAGELLAR MOTOR SWITCH PROTEIN FLIM"/>
    <property type="match status" value="1"/>
</dbReference>
<keyword evidence="10" id="KW-0975">Bacterial flagellum</keyword>
<dbReference type="PRINTS" id="PR00955">
    <property type="entry name" value="FLGMOTORFLIM"/>
</dbReference>
<comment type="caution">
    <text evidence="14">The sequence shown here is derived from an EMBL/GenBank/DDBJ whole genome shotgun (WGS) entry which is preliminary data.</text>
</comment>
<keyword evidence="14" id="KW-0966">Cell projection</keyword>
<comment type="subcellular location">
    <subcellularLocation>
        <location evidence="1">Bacterial flagellum basal body</location>
    </subcellularLocation>
    <subcellularLocation>
        <location evidence="2">Cell inner membrane</location>
        <topology evidence="2">Peripheral membrane protein</topology>
    </subcellularLocation>
</comment>
<keyword evidence="6" id="KW-0145">Chemotaxis</keyword>
<comment type="function">
    <text evidence="11">FliM is one of three proteins (FliG, FliN, FliM) that forms the rotor-mounted switch complex (C ring), located at the base of the basal body. This complex interacts with the CheY and CheZ chemotaxis proteins, in addition to contacting components of the motor that determine the direction of flagellar rotation.</text>
</comment>
<evidence type="ECO:0000256" key="9">
    <source>
        <dbReference type="ARBA" id="ARBA00023136"/>
    </source>
</evidence>
<evidence type="ECO:0000256" key="5">
    <source>
        <dbReference type="ARBA" id="ARBA00022475"/>
    </source>
</evidence>
<feature type="domain" description="Flagellar motor switch protein FliN-like C-terminal" evidence="13">
    <location>
        <begin position="269"/>
        <end position="338"/>
    </location>
</feature>
<evidence type="ECO:0000256" key="1">
    <source>
        <dbReference type="ARBA" id="ARBA00004117"/>
    </source>
</evidence>
<dbReference type="InterPro" id="IPR028976">
    <property type="entry name" value="CheC-like_sf"/>
</dbReference>
<evidence type="ECO:0000256" key="12">
    <source>
        <dbReference type="SAM" id="MobiDB-lite"/>
    </source>
</evidence>
<evidence type="ECO:0000256" key="11">
    <source>
        <dbReference type="ARBA" id="ARBA00025044"/>
    </source>
</evidence>
<protein>
    <recommendedName>
        <fullName evidence="4">Flagellar motor switch protein FliM</fullName>
    </recommendedName>
</protein>
<evidence type="ECO:0000313" key="14">
    <source>
        <dbReference type="EMBL" id="MFC3126159.1"/>
    </source>
</evidence>
<dbReference type="Gene3D" id="3.40.1550.10">
    <property type="entry name" value="CheC-like"/>
    <property type="match status" value="1"/>
</dbReference>
<feature type="region of interest" description="Disordered" evidence="12">
    <location>
        <begin position="1"/>
        <end position="23"/>
    </location>
</feature>
<evidence type="ECO:0000256" key="8">
    <source>
        <dbReference type="ARBA" id="ARBA00022779"/>
    </source>
</evidence>
<dbReference type="RefSeq" id="WP_379597321.1">
    <property type="nucleotide sequence ID" value="NZ_JBHRTN010000014.1"/>
</dbReference>
<accession>A0ABV7G3N0</accession>
<keyword evidence="14" id="KW-0282">Flagellum</keyword>
<keyword evidence="15" id="KW-1185">Reference proteome</keyword>
<keyword evidence="8" id="KW-0283">Flagellar rotation</keyword>
<dbReference type="Proteomes" id="UP001595593">
    <property type="component" value="Unassembled WGS sequence"/>
</dbReference>
<evidence type="ECO:0000256" key="4">
    <source>
        <dbReference type="ARBA" id="ARBA00021898"/>
    </source>
</evidence>
<name>A0ABV7G3N0_9PROT</name>
<dbReference type="CDD" id="cd17908">
    <property type="entry name" value="FliM"/>
    <property type="match status" value="1"/>
</dbReference>
<evidence type="ECO:0000259" key="13">
    <source>
        <dbReference type="Pfam" id="PF01052"/>
    </source>
</evidence>
<dbReference type="Pfam" id="PF02154">
    <property type="entry name" value="FliM"/>
    <property type="match status" value="1"/>
</dbReference>
<dbReference type="SUPFAM" id="SSF101801">
    <property type="entry name" value="Surface presentation of antigens (SPOA)"/>
    <property type="match status" value="1"/>
</dbReference>
<comment type="similarity">
    <text evidence="3">Belongs to the FliM family.</text>
</comment>
<evidence type="ECO:0000256" key="3">
    <source>
        <dbReference type="ARBA" id="ARBA00011049"/>
    </source>
</evidence>
<dbReference type="PANTHER" id="PTHR30034:SF3">
    <property type="entry name" value="FLAGELLAR MOTOR SWITCH PROTEIN FLIM"/>
    <property type="match status" value="1"/>
</dbReference>
<proteinExistence type="inferred from homology"/>
<evidence type="ECO:0000256" key="10">
    <source>
        <dbReference type="ARBA" id="ARBA00023143"/>
    </source>
</evidence>
<dbReference type="InterPro" id="IPR001689">
    <property type="entry name" value="Flag_FliM"/>
</dbReference>
<keyword evidence="7" id="KW-0997">Cell inner membrane</keyword>
<evidence type="ECO:0000256" key="6">
    <source>
        <dbReference type="ARBA" id="ARBA00022500"/>
    </source>
</evidence>
<keyword evidence="9" id="KW-0472">Membrane</keyword>
<dbReference type="InterPro" id="IPR036429">
    <property type="entry name" value="SpoA-like_sf"/>
</dbReference>
<dbReference type="Gene3D" id="2.30.330.10">
    <property type="entry name" value="SpoA-like"/>
    <property type="match status" value="1"/>
</dbReference>
<evidence type="ECO:0000256" key="7">
    <source>
        <dbReference type="ARBA" id="ARBA00022519"/>
    </source>
</evidence>
<organism evidence="14 15">
    <name type="scientific">Teichococcus globiformis</name>
    <dbReference type="NCBI Taxonomy" id="2307229"/>
    <lineage>
        <taxon>Bacteria</taxon>
        <taxon>Pseudomonadati</taxon>
        <taxon>Pseudomonadota</taxon>
        <taxon>Alphaproteobacteria</taxon>
        <taxon>Acetobacterales</taxon>
        <taxon>Roseomonadaceae</taxon>
        <taxon>Roseomonas</taxon>
    </lineage>
</organism>
<sequence>MSGTDENPVPSPASEDIDPMADWGAAGVAMGQGDIDDLFGGAETAAEPEAPRSGLEALVGGAVRYEKLPMLDIVVDRLARLMTSSSRKFTADNADVVIDRTRPVRVGAFLDTITLPALIGVIRIEEWDGYCLAALDSRLIGSIVDILLGGRRNALQPIEGRPYTPIERTFVEKFVSIVTQDLSKAFEAVSPATFTLERFEITPGYALITKPTAAALTFRAEIAMEGRGGFIDFLLPYSSIEPVRDLLSQEVLGRKSGGDTIWRSHLAEELPRAGIDLTAVIENRTLSFAEVAGWKPGSTLVLDRRQDDPIEVFCQGLMVCRAAIAAKDERIVLRVEDCVIEKGWPGDVTPPASEGLKENP</sequence>
<keyword evidence="5" id="KW-1003">Cell membrane</keyword>
<evidence type="ECO:0000313" key="15">
    <source>
        <dbReference type="Proteomes" id="UP001595593"/>
    </source>
</evidence>
<gene>
    <name evidence="14" type="ORF">ACFOD4_13910</name>
</gene>
<dbReference type="EMBL" id="JBHRTN010000014">
    <property type="protein sequence ID" value="MFC3126159.1"/>
    <property type="molecule type" value="Genomic_DNA"/>
</dbReference>
<dbReference type="InterPro" id="IPR001543">
    <property type="entry name" value="FliN-like_C"/>
</dbReference>
<evidence type="ECO:0000256" key="2">
    <source>
        <dbReference type="ARBA" id="ARBA00004417"/>
    </source>
</evidence>
<keyword evidence="14" id="KW-0969">Cilium</keyword>
<reference evidence="15" key="1">
    <citation type="journal article" date="2019" name="Int. J. Syst. Evol. Microbiol.">
        <title>The Global Catalogue of Microorganisms (GCM) 10K type strain sequencing project: providing services to taxonomists for standard genome sequencing and annotation.</title>
        <authorList>
            <consortium name="The Broad Institute Genomics Platform"/>
            <consortium name="The Broad Institute Genome Sequencing Center for Infectious Disease"/>
            <person name="Wu L."/>
            <person name="Ma J."/>
        </authorList>
    </citation>
    <scope>NUCLEOTIDE SEQUENCE [LARGE SCALE GENOMIC DNA]</scope>
    <source>
        <strain evidence="15">KCTC 52094</strain>
    </source>
</reference>